<dbReference type="RefSeq" id="XP_023693048.1">
    <property type="nucleotide sequence ID" value="XM_023837280.2"/>
</dbReference>
<name>A0A3B3RZ63_9TELE</name>
<dbReference type="GO" id="GO:0044782">
    <property type="term" value="P:cilium organization"/>
    <property type="evidence" value="ECO:0007669"/>
    <property type="project" value="TreeGrafter"/>
</dbReference>
<dbReference type="AlphaFoldDB" id="A0A3B3RZ63"/>
<dbReference type="Ensembl" id="ENSPKIT00000004271.1">
    <property type="protein sequence ID" value="ENSPKIP00000023583.1"/>
    <property type="gene ID" value="ENSPKIG00000007159.1"/>
</dbReference>
<protein>
    <recommendedName>
        <fullName evidence="2">Protein Flattop</fullName>
    </recommendedName>
    <alternativeName>
        <fullName evidence="3">Cilia- and flagella-associated protein 126</fullName>
    </alternativeName>
</protein>
<evidence type="ECO:0000256" key="1">
    <source>
        <dbReference type="ARBA" id="ARBA00009887"/>
    </source>
</evidence>
<dbReference type="GO" id="GO:0036064">
    <property type="term" value="C:ciliary basal body"/>
    <property type="evidence" value="ECO:0007669"/>
    <property type="project" value="TreeGrafter"/>
</dbReference>
<dbReference type="PANTHER" id="PTHR34639:SF1">
    <property type="entry name" value="PROTEIN FLATTOP"/>
    <property type="match status" value="1"/>
</dbReference>
<dbReference type="PANTHER" id="PTHR34639">
    <property type="entry name" value="PROTEIN FLATTOP"/>
    <property type="match status" value="1"/>
</dbReference>
<keyword evidence="7" id="KW-1185">Reference proteome</keyword>
<dbReference type="Proteomes" id="UP000261540">
    <property type="component" value="Unplaced"/>
</dbReference>
<feature type="region of interest" description="Disordered" evidence="5">
    <location>
        <begin position="82"/>
        <end position="189"/>
    </location>
</feature>
<feature type="compositionally biased region" description="Low complexity" evidence="5">
    <location>
        <begin position="162"/>
        <end position="171"/>
    </location>
</feature>
<organism evidence="6 7">
    <name type="scientific">Paramormyrops kingsleyae</name>
    <dbReference type="NCBI Taxonomy" id="1676925"/>
    <lineage>
        <taxon>Eukaryota</taxon>
        <taxon>Metazoa</taxon>
        <taxon>Chordata</taxon>
        <taxon>Craniata</taxon>
        <taxon>Vertebrata</taxon>
        <taxon>Euteleostomi</taxon>
        <taxon>Actinopterygii</taxon>
        <taxon>Neopterygii</taxon>
        <taxon>Teleostei</taxon>
        <taxon>Osteoglossocephala</taxon>
        <taxon>Osteoglossomorpha</taxon>
        <taxon>Osteoglossiformes</taxon>
        <taxon>Mormyridae</taxon>
        <taxon>Paramormyrops</taxon>
    </lineage>
</organism>
<dbReference type="CTD" id="257177"/>
<comment type="similarity">
    <text evidence="1">Belongs to the Flattop family.</text>
</comment>
<evidence type="ECO:0000256" key="3">
    <source>
        <dbReference type="ARBA" id="ARBA00033306"/>
    </source>
</evidence>
<evidence type="ECO:0000256" key="5">
    <source>
        <dbReference type="SAM" id="MobiDB-lite"/>
    </source>
</evidence>
<evidence type="ECO:0000256" key="2">
    <source>
        <dbReference type="ARBA" id="ARBA00019181"/>
    </source>
</evidence>
<proteinExistence type="inferred from homology"/>
<sequence length="189" mass="21070">MIPVSTTQRSMASSFSANQYENAFKSQRLQNWTLPKASKERPRAMDGHTTFIATDKGHLLPGMKAKGGDRWMFVGTWDLPARIPPARINPTARSQEGQERLKRWGQRQQCSRNRVPSQGYHKTGGSAGDREADTHILENTQMTPEPRQAEQAYEPSPDPEARPSSSRPSSRQQVEAQPGAEATCNPDVN</sequence>
<feature type="compositionally biased region" description="Polar residues" evidence="5">
    <location>
        <begin position="106"/>
        <end position="116"/>
    </location>
</feature>
<dbReference type="InterPro" id="IPR038797">
    <property type="entry name" value="Fltp"/>
</dbReference>
<accession>A0A3B3RZ63</accession>
<evidence type="ECO:0000313" key="6">
    <source>
        <dbReference type="Ensembl" id="ENSPKIP00000023583.1"/>
    </source>
</evidence>
<dbReference type="GeneID" id="111856932"/>
<evidence type="ECO:0000313" key="7">
    <source>
        <dbReference type="Proteomes" id="UP000261540"/>
    </source>
</evidence>
<evidence type="ECO:0000256" key="4">
    <source>
        <dbReference type="ARBA" id="ARBA00045261"/>
    </source>
</evidence>
<reference evidence="6" key="1">
    <citation type="submission" date="2025-08" db="UniProtKB">
        <authorList>
            <consortium name="Ensembl"/>
        </authorList>
    </citation>
    <scope>IDENTIFICATION</scope>
</reference>
<comment type="function">
    <text evidence="4">Microtubule inner protein (MIP) part of the dynein-decorated doublet microtubules (DMTs) in cilia axoneme. Acts as a regulator of cilium basal body docking and positioning in mono- and multiciliated cells. Regulates basal body docking and cilia formation in multiciliated lung cells. Regulates kinocilium positioning and stereocilia bundle morphogenesis in the inner ear.</text>
</comment>
<dbReference type="CDD" id="cd23705">
    <property type="entry name" value="Flattop"/>
    <property type="match status" value="1"/>
</dbReference>
<reference evidence="6" key="2">
    <citation type="submission" date="2025-09" db="UniProtKB">
        <authorList>
            <consortium name="Ensembl"/>
        </authorList>
    </citation>
    <scope>IDENTIFICATION</scope>
</reference>
<dbReference type="STRING" id="1676925.ENSPKIP00000023583"/>
<dbReference type="GeneTree" id="ENSGT00390000001092"/>
<dbReference type="Pfam" id="PF22611">
    <property type="entry name" value="CFAP126"/>
    <property type="match status" value="1"/>
</dbReference>